<proteinExistence type="predicted"/>
<dbReference type="RefSeq" id="WP_260791348.1">
    <property type="nucleotide sequence ID" value="NZ_CP093313.1"/>
</dbReference>
<sequence length="251" mass="27686">MKKKRVIILLATWCVWLMATLPGSAQPGQTPSKLEAQKARFTLTPRVEAAPQTGAEYQSITGKQRVEWFAISTVGPSSLTGGLFSAGLGTAMDTPTEYGPHWEGFGKRYGMRLTGVSMGNLMEAGLGAAWGEDPRYFHAEGRPFGRRVENIVDLTFRAYEPDGQRHLAKARYAATVGNNFLSNLWRTDSEADWQHALIRTAEGFGGRALSNTVSEFLPQVWRKIRQRHHGGSAVKLPGPSSGRRWTGARVR</sequence>
<dbReference type="Proteomes" id="UP001059380">
    <property type="component" value="Chromosome"/>
</dbReference>
<evidence type="ECO:0000256" key="1">
    <source>
        <dbReference type="SAM" id="MobiDB-lite"/>
    </source>
</evidence>
<protein>
    <submittedName>
        <fullName evidence="3">Uncharacterized protein</fullName>
    </submittedName>
</protein>
<evidence type="ECO:0000313" key="3">
    <source>
        <dbReference type="EMBL" id="UWZ82207.1"/>
    </source>
</evidence>
<reference evidence="3" key="1">
    <citation type="submission" date="2021-04" db="EMBL/GenBank/DDBJ databases">
        <title>Phylogenetic analysis of Acidobacteriaceae.</title>
        <authorList>
            <person name="Qiu L."/>
            <person name="Zhang Q."/>
        </authorList>
    </citation>
    <scope>NUCLEOTIDE SEQUENCE</scope>
    <source>
        <strain evidence="3">DSM 25168</strain>
    </source>
</reference>
<dbReference type="AlphaFoldDB" id="A0A9J7BHL2"/>
<evidence type="ECO:0000256" key="2">
    <source>
        <dbReference type="SAM" id="SignalP"/>
    </source>
</evidence>
<accession>A0A9J7BHL2</accession>
<organism evidence="3 4">
    <name type="scientific">Occallatibacter riparius</name>
    <dbReference type="NCBI Taxonomy" id="1002689"/>
    <lineage>
        <taxon>Bacteria</taxon>
        <taxon>Pseudomonadati</taxon>
        <taxon>Acidobacteriota</taxon>
        <taxon>Terriglobia</taxon>
        <taxon>Terriglobales</taxon>
        <taxon>Acidobacteriaceae</taxon>
        <taxon>Occallatibacter</taxon>
    </lineage>
</organism>
<feature type="chain" id="PRO_5039926693" evidence="2">
    <location>
        <begin position="26"/>
        <end position="251"/>
    </location>
</feature>
<dbReference type="EMBL" id="CP093313">
    <property type="protein sequence ID" value="UWZ82207.1"/>
    <property type="molecule type" value="Genomic_DNA"/>
</dbReference>
<gene>
    <name evidence="3" type="ORF">MOP44_16680</name>
</gene>
<feature type="signal peptide" evidence="2">
    <location>
        <begin position="1"/>
        <end position="25"/>
    </location>
</feature>
<keyword evidence="4" id="KW-1185">Reference proteome</keyword>
<evidence type="ECO:0000313" key="4">
    <source>
        <dbReference type="Proteomes" id="UP001059380"/>
    </source>
</evidence>
<dbReference type="KEGG" id="orp:MOP44_16680"/>
<name>A0A9J7BHL2_9BACT</name>
<keyword evidence="2" id="KW-0732">Signal</keyword>
<feature type="region of interest" description="Disordered" evidence="1">
    <location>
        <begin position="228"/>
        <end position="251"/>
    </location>
</feature>